<comment type="caution">
    <text evidence="2">The sequence shown here is derived from an EMBL/GenBank/DDBJ whole genome shotgun (WGS) entry which is preliminary data.</text>
</comment>
<keyword evidence="1" id="KW-0812">Transmembrane</keyword>
<feature type="transmembrane region" description="Helical" evidence="1">
    <location>
        <begin position="83"/>
        <end position="102"/>
    </location>
</feature>
<accession>A0A9P5CV48</accession>
<dbReference type="AlphaFoldDB" id="A0A9P5CV48"/>
<organism evidence="2 3">
    <name type="scientific">Trichophyton interdigitale</name>
    <dbReference type="NCBI Taxonomy" id="101480"/>
    <lineage>
        <taxon>Eukaryota</taxon>
        <taxon>Fungi</taxon>
        <taxon>Dikarya</taxon>
        <taxon>Ascomycota</taxon>
        <taxon>Pezizomycotina</taxon>
        <taxon>Eurotiomycetes</taxon>
        <taxon>Eurotiomycetidae</taxon>
        <taxon>Onygenales</taxon>
        <taxon>Arthrodermataceae</taxon>
        <taxon>Trichophyton</taxon>
    </lineage>
</organism>
<evidence type="ECO:0000313" key="2">
    <source>
        <dbReference type="EMBL" id="KAF3893635.1"/>
    </source>
</evidence>
<reference evidence="2" key="1">
    <citation type="submission" date="2020-03" db="EMBL/GenBank/DDBJ databases">
        <title>Whole Genome Sequence of Trichophyton interdigitale from India.</title>
        <authorList>
            <person name="Kumar P."/>
        </authorList>
    </citation>
    <scope>NUCLEOTIDE SEQUENCE</scope>
    <source>
        <strain evidence="2">UCMS-IGIB-CI14</strain>
    </source>
</reference>
<sequence>MAVLTHTGPANLSYHRVTLSGWQQRLSHSQASYWAARTPPKWLDATFTDRPLPAYIAIVILMLDVGSRKSIRNKELNTTWSRHLYLLLGIVLAHAGMVLGIYPSALWLTDPVTVDFIYT</sequence>
<evidence type="ECO:0000256" key="1">
    <source>
        <dbReference type="SAM" id="Phobius"/>
    </source>
</evidence>
<keyword evidence="1" id="KW-1133">Transmembrane helix</keyword>
<evidence type="ECO:0000313" key="3">
    <source>
        <dbReference type="Proteomes" id="UP000749309"/>
    </source>
</evidence>
<dbReference type="Proteomes" id="UP000749309">
    <property type="component" value="Unassembled WGS sequence"/>
</dbReference>
<feature type="transmembrane region" description="Helical" evidence="1">
    <location>
        <begin position="52"/>
        <end position="71"/>
    </location>
</feature>
<name>A0A9P5CV48_9EURO</name>
<proteinExistence type="predicted"/>
<protein>
    <submittedName>
        <fullName evidence="2">Uncharacterized protein</fullName>
    </submittedName>
</protein>
<gene>
    <name evidence="2" type="ORF">GY632_4116</name>
</gene>
<keyword evidence="1" id="KW-0472">Membrane</keyword>
<dbReference type="EMBL" id="JAAQVJ010000134">
    <property type="protein sequence ID" value="KAF3893635.1"/>
    <property type="molecule type" value="Genomic_DNA"/>
</dbReference>